<organism evidence="7 8">
    <name type="scientific">Lottia gigantea</name>
    <name type="common">Giant owl limpet</name>
    <dbReference type="NCBI Taxonomy" id="225164"/>
    <lineage>
        <taxon>Eukaryota</taxon>
        <taxon>Metazoa</taxon>
        <taxon>Spiralia</taxon>
        <taxon>Lophotrochozoa</taxon>
        <taxon>Mollusca</taxon>
        <taxon>Gastropoda</taxon>
        <taxon>Patellogastropoda</taxon>
        <taxon>Lottioidea</taxon>
        <taxon>Lottiidae</taxon>
        <taxon>Lottia</taxon>
    </lineage>
</organism>
<dbReference type="PROSITE" id="PS00022">
    <property type="entry name" value="EGF_1"/>
    <property type="match status" value="1"/>
</dbReference>
<protein>
    <recommendedName>
        <fullName evidence="9">ZP domain-containing protein</fullName>
    </recommendedName>
</protein>
<evidence type="ECO:0000256" key="1">
    <source>
        <dbReference type="ARBA" id="ARBA00022460"/>
    </source>
</evidence>
<gene>
    <name evidence="7" type="ORF">LOTGIDRAFT_235547</name>
</gene>
<evidence type="ECO:0000256" key="2">
    <source>
        <dbReference type="ARBA" id="ARBA00022729"/>
    </source>
</evidence>
<evidence type="ECO:0008006" key="9">
    <source>
        <dbReference type="Google" id="ProtNLM"/>
    </source>
</evidence>
<dbReference type="Gene3D" id="2.60.40.4100">
    <property type="entry name" value="Zona pellucida, ZP-C domain"/>
    <property type="match status" value="1"/>
</dbReference>
<keyword evidence="3" id="KW-0245">EGF-like domain</keyword>
<dbReference type="OMA" id="EFECKVR"/>
<keyword evidence="4" id="KW-0472">Membrane</keyword>
<dbReference type="GeneID" id="20249882"/>
<dbReference type="RefSeq" id="XP_009063152.1">
    <property type="nucleotide sequence ID" value="XM_009064904.1"/>
</dbReference>
<dbReference type="EMBL" id="KB203149">
    <property type="protein sequence ID" value="ESO86193.1"/>
    <property type="molecule type" value="Genomic_DNA"/>
</dbReference>
<dbReference type="KEGG" id="lgi:LOTGIDRAFT_235547"/>
<dbReference type="Gene3D" id="2.10.25.10">
    <property type="entry name" value="Laminin"/>
    <property type="match status" value="1"/>
</dbReference>
<evidence type="ECO:0000256" key="3">
    <source>
        <dbReference type="PROSITE-ProRule" id="PRU00076"/>
    </source>
</evidence>
<dbReference type="AlphaFoldDB" id="V3Z5Y8"/>
<keyword evidence="8" id="KW-1185">Reference proteome</keyword>
<dbReference type="PANTHER" id="PTHR22907">
    <property type="entry name" value="GH04558P"/>
    <property type="match status" value="1"/>
</dbReference>
<dbReference type="GO" id="GO:0042302">
    <property type="term" value="F:structural constituent of cuticle"/>
    <property type="evidence" value="ECO:0007669"/>
    <property type="project" value="UniProtKB-KW"/>
</dbReference>
<comment type="caution">
    <text evidence="3">Lacks conserved residue(s) required for the propagation of feature annotation.</text>
</comment>
<dbReference type="InterPro" id="IPR042235">
    <property type="entry name" value="ZP-C_dom"/>
</dbReference>
<keyword evidence="4" id="KW-0812">Transmembrane</keyword>
<evidence type="ECO:0000259" key="5">
    <source>
        <dbReference type="PROSITE" id="PS50026"/>
    </source>
</evidence>
<dbReference type="SUPFAM" id="SSF57196">
    <property type="entry name" value="EGF/Laminin"/>
    <property type="match status" value="1"/>
</dbReference>
<keyword evidence="3" id="KW-1015">Disulfide bond</keyword>
<dbReference type="Proteomes" id="UP000030746">
    <property type="component" value="Unassembled WGS sequence"/>
</dbReference>
<dbReference type="CTD" id="20249882"/>
<dbReference type="InterPro" id="IPR000742">
    <property type="entry name" value="EGF"/>
</dbReference>
<dbReference type="OrthoDB" id="6115368at2759"/>
<feature type="domain" description="ZP" evidence="6">
    <location>
        <begin position="154"/>
        <end position="410"/>
    </location>
</feature>
<sequence>MRISHTSEERLGRDMMGEINSLKWSEIGGDSPLRSEIARKQTLSATIISSMYKRYQLFLFGVVYTIGTTSGDFVCLRTGVGCTDDGNKCEANGTCTCTTGSGYDCGLNAETLSNECTESCQNGGSCFKKDSTVGCYCTTDYYGPFCQFKRVSVKCNESGMVVNVNPHGTFQGNIFVFGLQNNASCNLVNIPANQVQGADPGWKGLAQYLPYNNSCGDAQISVNDTMGVYEFKIVTAYNKLLVTSLDELITAKCFIQTGGQISISSDVELSNYGSDLKSTGSVEETFSPIEFKLLTNNTEKKSVKLGDVVSLQFQLSTQSDLNAIRLESCVAETNQGNSLSLVSNGCRTKDAEQLISDEASGEPERSGNDSIVTFKITAFKFIKSNQVNFRCIVMACKDGDTKCEKQCITDSISTRRKRDTITVRKQVMRSLIITDGTNLDSSVDEADQCLSREQLNNLSYNDDSSPTSCFELTEVLAVIVTLSVVLVLIMITVTLLSVRYIRNRQSKVDNLHFKDDRPTFTIPRASVAT</sequence>
<keyword evidence="2" id="KW-0732">Signal</keyword>
<dbReference type="SMART" id="SM00241">
    <property type="entry name" value="ZP"/>
    <property type="match status" value="1"/>
</dbReference>
<keyword evidence="1" id="KW-0193">Cuticle</keyword>
<dbReference type="PROSITE" id="PS51034">
    <property type="entry name" value="ZP_2"/>
    <property type="match status" value="1"/>
</dbReference>
<dbReference type="HOGENOM" id="CLU_515170_0_0_1"/>
<dbReference type="InterPro" id="IPR001507">
    <property type="entry name" value="ZP_dom"/>
</dbReference>
<evidence type="ECO:0000313" key="8">
    <source>
        <dbReference type="Proteomes" id="UP000030746"/>
    </source>
</evidence>
<dbReference type="Pfam" id="PF25057">
    <property type="entry name" value="CUT_N"/>
    <property type="match status" value="1"/>
</dbReference>
<feature type="domain" description="EGF-like" evidence="5">
    <location>
        <begin position="112"/>
        <end position="147"/>
    </location>
</feature>
<feature type="disulfide bond" evidence="3">
    <location>
        <begin position="116"/>
        <end position="126"/>
    </location>
</feature>
<dbReference type="InterPro" id="IPR056953">
    <property type="entry name" value="CUT_N"/>
</dbReference>
<accession>V3Z5Y8</accession>
<feature type="transmembrane region" description="Helical" evidence="4">
    <location>
        <begin position="475"/>
        <end position="498"/>
    </location>
</feature>
<dbReference type="InterPro" id="IPR051962">
    <property type="entry name" value="Cuticlin"/>
</dbReference>
<evidence type="ECO:0000313" key="7">
    <source>
        <dbReference type="EMBL" id="ESO86193.1"/>
    </source>
</evidence>
<feature type="disulfide bond" evidence="3">
    <location>
        <begin position="137"/>
        <end position="146"/>
    </location>
</feature>
<proteinExistence type="predicted"/>
<dbReference type="PROSITE" id="PS50026">
    <property type="entry name" value="EGF_3"/>
    <property type="match status" value="1"/>
</dbReference>
<reference evidence="7 8" key="1">
    <citation type="journal article" date="2013" name="Nature">
        <title>Insights into bilaterian evolution from three spiralian genomes.</title>
        <authorList>
            <person name="Simakov O."/>
            <person name="Marletaz F."/>
            <person name="Cho S.J."/>
            <person name="Edsinger-Gonzales E."/>
            <person name="Havlak P."/>
            <person name="Hellsten U."/>
            <person name="Kuo D.H."/>
            <person name="Larsson T."/>
            <person name="Lv J."/>
            <person name="Arendt D."/>
            <person name="Savage R."/>
            <person name="Osoegawa K."/>
            <person name="de Jong P."/>
            <person name="Grimwood J."/>
            <person name="Chapman J.A."/>
            <person name="Shapiro H."/>
            <person name="Aerts A."/>
            <person name="Otillar R.P."/>
            <person name="Terry A.Y."/>
            <person name="Boore J.L."/>
            <person name="Grigoriev I.V."/>
            <person name="Lindberg D.R."/>
            <person name="Seaver E.C."/>
            <person name="Weisblat D.A."/>
            <person name="Putnam N.H."/>
            <person name="Rokhsar D.S."/>
        </authorList>
    </citation>
    <scope>NUCLEOTIDE SEQUENCE [LARGE SCALE GENOMIC DNA]</scope>
</reference>
<name>V3Z5Y8_LOTGI</name>
<evidence type="ECO:0000256" key="4">
    <source>
        <dbReference type="SAM" id="Phobius"/>
    </source>
</evidence>
<dbReference type="PANTHER" id="PTHR22907:SF54">
    <property type="entry name" value="GH04558P"/>
    <property type="match status" value="1"/>
</dbReference>
<keyword evidence="4" id="KW-1133">Transmembrane helix</keyword>
<evidence type="ECO:0000259" key="6">
    <source>
        <dbReference type="PROSITE" id="PS51034"/>
    </source>
</evidence>